<organism evidence="1 2">
    <name type="scientific">Aspergillus ellipticus CBS 707.79</name>
    <dbReference type="NCBI Taxonomy" id="1448320"/>
    <lineage>
        <taxon>Eukaryota</taxon>
        <taxon>Fungi</taxon>
        <taxon>Dikarya</taxon>
        <taxon>Ascomycota</taxon>
        <taxon>Pezizomycotina</taxon>
        <taxon>Eurotiomycetes</taxon>
        <taxon>Eurotiomycetidae</taxon>
        <taxon>Eurotiales</taxon>
        <taxon>Aspergillaceae</taxon>
        <taxon>Aspergillus</taxon>
        <taxon>Aspergillus subgen. Circumdati</taxon>
    </lineage>
</organism>
<dbReference type="AlphaFoldDB" id="A0A319DML2"/>
<dbReference type="Proteomes" id="UP000247810">
    <property type="component" value="Unassembled WGS sequence"/>
</dbReference>
<dbReference type="VEuPathDB" id="FungiDB:BO71DRAFT_395613"/>
<sequence length="80" mass="8516">MALFSATVALCWGPSPSHSHAGPDQAWPLSRRFIFSQQLAPSSSSPSAPLLGAGQLTSLTSSHYYPATDIPHRVALTRIL</sequence>
<evidence type="ECO:0000313" key="1">
    <source>
        <dbReference type="EMBL" id="PYH97954.1"/>
    </source>
</evidence>
<keyword evidence="2" id="KW-1185">Reference proteome</keyword>
<feature type="non-terminal residue" evidence="1">
    <location>
        <position position="80"/>
    </location>
</feature>
<reference evidence="1 2" key="1">
    <citation type="submission" date="2018-02" db="EMBL/GenBank/DDBJ databases">
        <title>The genomes of Aspergillus section Nigri reveals drivers in fungal speciation.</title>
        <authorList>
            <consortium name="DOE Joint Genome Institute"/>
            <person name="Vesth T.C."/>
            <person name="Nybo J."/>
            <person name="Theobald S."/>
            <person name="Brandl J."/>
            <person name="Frisvad J.C."/>
            <person name="Nielsen K.F."/>
            <person name="Lyhne E.K."/>
            <person name="Kogle M.E."/>
            <person name="Kuo A."/>
            <person name="Riley R."/>
            <person name="Clum A."/>
            <person name="Nolan M."/>
            <person name="Lipzen A."/>
            <person name="Salamov A."/>
            <person name="Henrissat B."/>
            <person name="Wiebenga A."/>
            <person name="De vries R.P."/>
            <person name="Grigoriev I.V."/>
            <person name="Mortensen U.H."/>
            <person name="Andersen M.R."/>
            <person name="Baker S.E."/>
        </authorList>
    </citation>
    <scope>NUCLEOTIDE SEQUENCE [LARGE SCALE GENOMIC DNA]</scope>
    <source>
        <strain evidence="1 2">CBS 707.79</strain>
    </source>
</reference>
<name>A0A319DML2_9EURO</name>
<dbReference type="EMBL" id="KZ825816">
    <property type="protein sequence ID" value="PYH97954.1"/>
    <property type="molecule type" value="Genomic_DNA"/>
</dbReference>
<accession>A0A319DML2</accession>
<protein>
    <submittedName>
        <fullName evidence="1">Uncharacterized protein</fullName>
    </submittedName>
</protein>
<proteinExistence type="predicted"/>
<gene>
    <name evidence="1" type="ORF">BO71DRAFT_395613</name>
</gene>
<evidence type="ECO:0000313" key="2">
    <source>
        <dbReference type="Proteomes" id="UP000247810"/>
    </source>
</evidence>